<proteinExistence type="predicted"/>
<reference evidence="2" key="2">
    <citation type="submission" date="2023-04" db="EMBL/GenBank/DDBJ databases">
        <authorList>
            <person name="Bruccoleri R.E."/>
            <person name="Oakeley E.J."/>
            <person name="Faust A.-M."/>
            <person name="Dessus-Babus S."/>
            <person name="Altorfer M."/>
            <person name="Burckhardt D."/>
            <person name="Oertli M."/>
            <person name="Naumann U."/>
            <person name="Petersen F."/>
            <person name="Wong J."/>
        </authorList>
    </citation>
    <scope>NUCLEOTIDE SEQUENCE</scope>
    <source>
        <strain evidence="2">GSM-AAB239-AS_SAM_17_03QT</strain>
        <tissue evidence="2">Leaf</tissue>
    </source>
</reference>
<feature type="compositionally biased region" description="Polar residues" evidence="1">
    <location>
        <begin position="75"/>
        <end position="86"/>
    </location>
</feature>
<gene>
    <name evidence="2" type="ORF">M6B38_106800</name>
</gene>
<reference evidence="2" key="1">
    <citation type="journal article" date="2023" name="GigaByte">
        <title>Genome assembly of the bearded iris, Iris pallida Lam.</title>
        <authorList>
            <person name="Bruccoleri R.E."/>
            <person name="Oakeley E.J."/>
            <person name="Faust A.M.E."/>
            <person name="Altorfer M."/>
            <person name="Dessus-Babus S."/>
            <person name="Burckhardt D."/>
            <person name="Oertli M."/>
            <person name="Naumann U."/>
            <person name="Petersen F."/>
            <person name="Wong J."/>
        </authorList>
    </citation>
    <scope>NUCLEOTIDE SEQUENCE</scope>
    <source>
        <strain evidence="2">GSM-AAB239-AS_SAM_17_03QT</strain>
    </source>
</reference>
<evidence type="ECO:0000313" key="3">
    <source>
        <dbReference type="Proteomes" id="UP001140949"/>
    </source>
</evidence>
<dbReference type="Proteomes" id="UP001140949">
    <property type="component" value="Unassembled WGS sequence"/>
</dbReference>
<feature type="compositionally biased region" description="Polar residues" evidence="1">
    <location>
        <begin position="95"/>
        <end position="108"/>
    </location>
</feature>
<dbReference type="EMBL" id="JANAVB010034416">
    <property type="protein sequence ID" value="KAJ6806988.1"/>
    <property type="molecule type" value="Genomic_DNA"/>
</dbReference>
<protein>
    <submittedName>
        <fullName evidence="2">Protein ABIL3-like</fullName>
    </submittedName>
</protein>
<comment type="caution">
    <text evidence="2">The sequence shown here is derived from an EMBL/GenBank/DDBJ whole genome shotgun (WGS) entry which is preliminary data.</text>
</comment>
<name>A0AAX6ESS5_IRIPA</name>
<accession>A0AAX6ESS5</accession>
<dbReference type="AlphaFoldDB" id="A0AAX6ESS5"/>
<evidence type="ECO:0000256" key="1">
    <source>
        <dbReference type="SAM" id="MobiDB-lite"/>
    </source>
</evidence>
<feature type="region of interest" description="Disordered" evidence="1">
    <location>
        <begin position="1"/>
        <end position="156"/>
    </location>
</feature>
<organism evidence="2 3">
    <name type="scientific">Iris pallida</name>
    <name type="common">Sweet iris</name>
    <dbReference type="NCBI Taxonomy" id="29817"/>
    <lineage>
        <taxon>Eukaryota</taxon>
        <taxon>Viridiplantae</taxon>
        <taxon>Streptophyta</taxon>
        <taxon>Embryophyta</taxon>
        <taxon>Tracheophyta</taxon>
        <taxon>Spermatophyta</taxon>
        <taxon>Magnoliopsida</taxon>
        <taxon>Liliopsida</taxon>
        <taxon>Asparagales</taxon>
        <taxon>Iridaceae</taxon>
        <taxon>Iridoideae</taxon>
        <taxon>Irideae</taxon>
        <taxon>Iris</taxon>
    </lineage>
</organism>
<feature type="compositionally biased region" description="Basic and acidic residues" evidence="1">
    <location>
        <begin position="135"/>
        <end position="149"/>
    </location>
</feature>
<keyword evidence="3" id="KW-1185">Reference proteome</keyword>
<feature type="compositionally biased region" description="Basic and acidic residues" evidence="1">
    <location>
        <begin position="15"/>
        <end position="25"/>
    </location>
</feature>
<sequence length="178" mass="19949">MGESMPESGSLAVPRCEDSTPHLEDNDSQQFQAAVRSTIRERQPISRKMHAPSSSPRAASPSPRVRTSSPLKLRPTSSSPQPGRSTTADKRSVSPLPTSSPLARSGSLSMKPALINSSDRRQYPSEPQKSASMRLHAERIDHKEMEHTRSKNKSFLKSLLTRRRSRKDDMLYSYLDEY</sequence>
<feature type="compositionally biased region" description="Low complexity" evidence="1">
    <location>
        <begin position="51"/>
        <end position="70"/>
    </location>
</feature>
<evidence type="ECO:0000313" key="2">
    <source>
        <dbReference type="EMBL" id="KAJ6806988.1"/>
    </source>
</evidence>